<proteinExistence type="inferred from homology"/>
<keyword evidence="1 6" id="KW-0963">Cytoplasm</keyword>
<comment type="catalytic activity">
    <reaction evidence="6">
        <text>N(2)-formyl-N(1)-(5-phospho-beta-D-ribosyl)glycinamide + L-glutamine + ATP + H2O = 2-formamido-N(1)-(5-O-phospho-beta-D-ribosyl)acetamidine + L-glutamate + ADP + phosphate + H(+)</text>
        <dbReference type="Rhea" id="RHEA:17129"/>
        <dbReference type="ChEBI" id="CHEBI:15377"/>
        <dbReference type="ChEBI" id="CHEBI:15378"/>
        <dbReference type="ChEBI" id="CHEBI:29985"/>
        <dbReference type="ChEBI" id="CHEBI:30616"/>
        <dbReference type="ChEBI" id="CHEBI:43474"/>
        <dbReference type="ChEBI" id="CHEBI:58359"/>
        <dbReference type="ChEBI" id="CHEBI:147286"/>
        <dbReference type="ChEBI" id="CHEBI:147287"/>
        <dbReference type="ChEBI" id="CHEBI:456216"/>
        <dbReference type="EC" id="6.3.5.3"/>
    </reaction>
</comment>
<comment type="caution">
    <text evidence="7">The sequence shown here is derived from an EMBL/GenBank/DDBJ whole genome shotgun (WGS) entry which is preliminary data.</text>
</comment>
<dbReference type="HAMAP" id="MF_01926">
    <property type="entry name" value="PurS"/>
    <property type="match status" value="1"/>
</dbReference>
<keyword evidence="4 6" id="KW-0658">Purine biosynthesis</keyword>
<comment type="subunit">
    <text evidence="6">Part of the FGAM synthase complex composed of 1 PurL, 1 PurQ and 2 PurS subunits.</text>
</comment>
<comment type="function">
    <text evidence="6">Part of the phosphoribosylformylglycinamidine synthase complex involved in the purines biosynthetic pathway. Catalyzes the ATP-dependent conversion of formylglycinamide ribonucleotide (FGAR) and glutamine to yield formylglycinamidine ribonucleotide (FGAM) and glutamate. The FGAM synthase complex is composed of three subunits. PurQ produces an ammonia molecule by converting glutamine to glutamate. PurL transfers the ammonia molecule to FGAR to form FGAM in an ATP-dependent manner. PurS interacts with PurQ and PurL and is thought to assist in the transfer of the ammonia molecule from PurQ to PurL.</text>
</comment>
<dbReference type="GO" id="GO:0005524">
    <property type="term" value="F:ATP binding"/>
    <property type="evidence" value="ECO:0007669"/>
    <property type="project" value="UniProtKB-UniRule"/>
</dbReference>
<dbReference type="PANTHER" id="PTHR34696">
    <property type="entry name" value="PHOSPHORIBOSYLFORMYLGLYCINAMIDINE SYNTHASE SUBUNIT PURS"/>
    <property type="match status" value="1"/>
</dbReference>
<dbReference type="NCBIfam" id="NF004630">
    <property type="entry name" value="PRK05974.1"/>
    <property type="match status" value="1"/>
</dbReference>
<dbReference type="Gene3D" id="3.30.1280.10">
    <property type="entry name" value="Phosphoribosylformylglycinamidine synthase subunit PurS"/>
    <property type="match status" value="1"/>
</dbReference>
<evidence type="ECO:0000313" key="7">
    <source>
        <dbReference type="EMBL" id="RLE49358.1"/>
    </source>
</evidence>
<comment type="similarity">
    <text evidence="6">Belongs to the PurS family.</text>
</comment>
<keyword evidence="5 6" id="KW-0067">ATP-binding</keyword>
<evidence type="ECO:0000256" key="6">
    <source>
        <dbReference type="HAMAP-Rule" id="MF_01926"/>
    </source>
</evidence>
<name>A0A497ES03_9CREN</name>
<dbReference type="AlphaFoldDB" id="A0A497ES03"/>
<keyword evidence="3 6" id="KW-0547">Nucleotide-binding</keyword>
<dbReference type="GO" id="GO:0004642">
    <property type="term" value="F:phosphoribosylformylglycinamidine synthase activity"/>
    <property type="evidence" value="ECO:0007669"/>
    <property type="project" value="UniProtKB-UniRule"/>
</dbReference>
<comment type="pathway">
    <text evidence="6">Purine metabolism; IMP biosynthesis via de novo pathway; 5-amino-1-(5-phospho-D-ribosyl)imidazole from N(2)-formyl-N(1)-(5-phospho-D-ribosyl)glycinamide: step 1/2.</text>
</comment>
<dbReference type="GO" id="GO:0006189">
    <property type="term" value="P:'de novo' IMP biosynthetic process"/>
    <property type="evidence" value="ECO:0007669"/>
    <property type="project" value="UniProtKB-UniRule"/>
</dbReference>
<dbReference type="EC" id="6.3.5.3" evidence="6"/>
<dbReference type="Proteomes" id="UP000278475">
    <property type="component" value="Unassembled WGS sequence"/>
</dbReference>
<dbReference type="EMBL" id="QMQV01000039">
    <property type="protein sequence ID" value="RLE49358.1"/>
    <property type="molecule type" value="Genomic_DNA"/>
</dbReference>
<evidence type="ECO:0000256" key="2">
    <source>
        <dbReference type="ARBA" id="ARBA00022598"/>
    </source>
</evidence>
<dbReference type="InterPro" id="IPR036604">
    <property type="entry name" value="PurS-like_sf"/>
</dbReference>
<evidence type="ECO:0000313" key="8">
    <source>
        <dbReference type="Proteomes" id="UP000278475"/>
    </source>
</evidence>
<reference evidence="7 8" key="1">
    <citation type="submission" date="2018-06" db="EMBL/GenBank/DDBJ databases">
        <title>Extensive metabolic versatility and redundancy in microbially diverse, dynamic hydrothermal sediments.</title>
        <authorList>
            <person name="Dombrowski N."/>
            <person name="Teske A."/>
            <person name="Baker B.J."/>
        </authorList>
    </citation>
    <scope>NUCLEOTIDE SEQUENCE [LARGE SCALE GENOMIC DNA]</scope>
    <source>
        <strain evidence="7">B66_G16</strain>
    </source>
</reference>
<protein>
    <recommendedName>
        <fullName evidence="6">Phosphoribosylformylglycinamidine synthase subunit PurS</fullName>
        <shortName evidence="6">FGAM synthase</shortName>
        <ecNumber evidence="6">6.3.5.3</ecNumber>
    </recommendedName>
    <alternativeName>
        <fullName evidence="6">Formylglycinamide ribonucleotide amidotransferase subunit III</fullName>
        <shortName evidence="6">FGAR amidotransferase III</shortName>
        <shortName evidence="6">FGAR-AT III</shortName>
    </alternativeName>
    <alternativeName>
        <fullName evidence="6">Phosphoribosylformylglycinamidine synthase subunit III</fullName>
    </alternativeName>
</protein>
<dbReference type="PANTHER" id="PTHR34696:SF1">
    <property type="entry name" value="PHOSPHORIBOSYLFORMYLGLYCINAMIDINE SYNTHASE SUBUNIT PURS"/>
    <property type="match status" value="1"/>
</dbReference>
<keyword evidence="2 6" id="KW-0436">Ligase</keyword>
<evidence type="ECO:0000256" key="1">
    <source>
        <dbReference type="ARBA" id="ARBA00022490"/>
    </source>
</evidence>
<dbReference type="UniPathway" id="UPA00074">
    <property type="reaction ID" value="UER00128"/>
</dbReference>
<comment type="subcellular location">
    <subcellularLocation>
        <location evidence="6">Cytoplasm</location>
    </subcellularLocation>
</comment>
<dbReference type="InterPro" id="IPR003850">
    <property type="entry name" value="PurS"/>
</dbReference>
<sequence length="82" mass="9266">MKFKAKVEVKLKPGFFDPEGESAKSALRDLGFPVIKVSVNKVYEILLDANTEEDAKMLVKEMCEKLLANPVKDVYSIEVFKD</sequence>
<evidence type="ECO:0000256" key="5">
    <source>
        <dbReference type="ARBA" id="ARBA00022840"/>
    </source>
</evidence>
<organism evidence="7 8">
    <name type="scientific">Thermoproteota archaeon</name>
    <dbReference type="NCBI Taxonomy" id="2056631"/>
    <lineage>
        <taxon>Archaea</taxon>
        <taxon>Thermoproteota</taxon>
    </lineage>
</organism>
<dbReference type="NCBIfam" id="TIGR00302">
    <property type="entry name" value="phosphoribosylformylglycinamidine synthase subunit PurS"/>
    <property type="match status" value="1"/>
</dbReference>
<evidence type="ECO:0000256" key="3">
    <source>
        <dbReference type="ARBA" id="ARBA00022741"/>
    </source>
</evidence>
<dbReference type="Pfam" id="PF02700">
    <property type="entry name" value="PurS"/>
    <property type="match status" value="1"/>
</dbReference>
<gene>
    <name evidence="6" type="primary">purS</name>
    <name evidence="7" type="ORF">DRJ31_05235</name>
</gene>
<accession>A0A497ES03</accession>
<dbReference type="GO" id="GO:0005737">
    <property type="term" value="C:cytoplasm"/>
    <property type="evidence" value="ECO:0007669"/>
    <property type="project" value="UniProtKB-SubCell"/>
</dbReference>
<evidence type="ECO:0000256" key="4">
    <source>
        <dbReference type="ARBA" id="ARBA00022755"/>
    </source>
</evidence>
<dbReference type="SUPFAM" id="SSF82697">
    <property type="entry name" value="PurS-like"/>
    <property type="match status" value="1"/>
</dbReference>